<organism evidence="1">
    <name type="scientific">Brachypodium distachyon</name>
    <name type="common">Purple false brome</name>
    <name type="synonym">Trachynia distachya</name>
    <dbReference type="NCBI Taxonomy" id="15368"/>
    <lineage>
        <taxon>Eukaryota</taxon>
        <taxon>Viridiplantae</taxon>
        <taxon>Streptophyta</taxon>
        <taxon>Embryophyta</taxon>
        <taxon>Tracheophyta</taxon>
        <taxon>Spermatophyta</taxon>
        <taxon>Magnoliopsida</taxon>
        <taxon>Liliopsida</taxon>
        <taxon>Poales</taxon>
        <taxon>Poaceae</taxon>
        <taxon>BOP clade</taxon>
        <taxon>Pooideae</taxon>
        <taxon>Stipodae</taxon>
        <taxon>Brachypodieae</taxon>
        <taxon>Brachypodium</taxon>
    </lineage>
</organism>
<reference evidence="1 2" key="1">
    <citation type="journal article" date="2010" name="Nature">
        <title>Genome sequencing and analysis of the model grass Brachypodium distachyon.</title>
        <authorList>
            <consortium name="International Brachypodium Initiative"/>
        </authorList>
    </citation>
    <scope>NUCLEOTIDE SEQUENCE [LARGE SCALE GENOMIC DNA]</scope>
    <source>
        <strain evidence="1 2">Bd21</strain>
    </source>
</reference>
<sequence length="73" mass="8841">MLKKYLYLPYEEVKLQKYYLHEPIMFQSTFFFYRKERTKKKNSIAPPAPASIDAHSHISRSFPCNNELYSKNY</sequence>
<dbReference type="Proteomes" id="UP000008810">
    <property type="component" value="Chromosome 3"/>
</dbReference>
<dbReference type="EnsemblPlants" id="PNT69538">
    <property type="protein sequence ID" value="PNT69538"/>
    <property type="gene ID" value="BRADI_3g57325v3"/>
</dbReference>
<name>A0A2K2D5I9_BRADI</name>
<keyword evidence="3" id="KW-1185">Reference proteome</keyword>
<dbReference type="InParanoid" id="A0A2K2D5I9"/>
<evidence type="ECO:0000313" key="3">
    <source>
        <dbReference type="Proteomes" id="UP000008810"/>
    </source>
</evidence>
<reference evidence="1" key="2">
    <citation type="submission" date="2017-06" db="EMBL/GenBank/DDBJ databases">
        <title>WGS assembly of Brachypodium distachyon.</title>
        <authorList>
            <consortium name="The International Brachypodium Initiative"/>
            <person name="Lucas S."/>
            <person name="Harmon-Smith M."/>
            <person name="Lail K."/>
            <person name="Tice H."/>
            <person name="Grimwood J."/>
            <person name="Bruce D."/>
            <person name="Barry K."/>
            <person name="Shu S."/>
            <person name="Lindquist E."/>
            <person name="Wang M."/>
            <person name="Pitluck S."/>
            <person name="Vogel J.P."/>
            <person name="Garvin D.F."/>
            <person name="Mockler T.C."/>
            <person name="Schmutz J."/>
            <person name="Rokhsar D."/>
            <person name="Bevan M.W."/>
        </authorList>
    </citation>
    <scope>NUCLEOTIDE SEQUENCE</scope>
    <source>
        <strain evidence="1">Bd21</strain>
    </source>
</reference>
<protein>
    <submittedName>
        <fullName evidence="1 2">Uncharacterized protein</fullName>
    </submittedName>
</protein>
<dbReference type="Gramene" id="PNT69538">
    <property type="protein sequence ID" value="PNT69538"/>
    <property type="gene ID" value="BRADI_3g57325v3"/>
</dbReference>
<evidence type="ECO:0000313" key="1">
    <source>
        <dbReference type="EMBL" id="PNT69538.1"/>
    </source>
</evidence>
<evidence type="ECO:0000313" key="2">
    <source>
        <dbReference type="EnsemblPlants" id="PNT69538"/>
    </source>
</evidence>
<accession>A0A2K2D5I9</accession>
<dbReference type="EMBL" id="CM000882">
    <property type="protein sequence ID" value="PNT69538.1"/>
    <property type="molecule type" value="Genomic_DNA"/>
</dbReference>
<dbReference type="AlphaFoldDB" id="A0A2K2D5I9"/>
<proteinExistence type="predicted"/>
<gene>
    <name evidence="1" type="ORF">BRADI_3g57325v3</name>
</gene>
<reference evidence="2" key="3">
    <citation type="submission" date="2018-08" db="UniProtKB">
        <authorList>
            <consortium name="EnsemblPlants"/>
        </authorList>
    </citation>
    <scope>IDENTIFICATION</scope>
    <source>
        <strain evidence="2">cv. Bd21</strain>
    </source>
</reference>